<protein>
    <submittedName>
        <fullName evidence="8">Uncharacterized protein</fullName>
    </submittedName>
</protein>
<evidence type="ECO:0000313" key="8">
    <source>
        <dbReference type="EMBL" id="TIC02401.1"/>
    </source>
</evidence>
<keyword evidence="5 7" id="KW-0472">Membrane</keyword>
<dbReference type="GO" id="GO:0042729">
    <property type="term" value="C:DASH complex"/>
    <property type="evidence" value="ECO:0007669"/>
    <property type="project" value="InterPro"/>
</dbReference>
<dbReference type="EMBL" id="SPRH01000012">
    <property type="protein sequence ID" value="TIC02401.1"/>
    <property type="molecule type" value="Genomic_DNA"/>
</dbReference>
<gene>
    <name evidence="8" type="ORF">E3Q17_01485</name>
</gene>
<organism evidence="8 9">
    <name type="scientific">Wallemia mellicola</name>
    <dbReference type="NCBI Taxonomy" id="1708541"/>
    <lineage>
        <taxon>Eukaryota</taxon>
        <taxon>Fungi</taxon>
        <taxon>Dikarya</taxon>
        <taxon>Basidiomycota</taxon>
        <taxon>Wallemiomycotina</taxon>
        <taxon>Wallemiomycetes</taxon>
        <taxon>Wallemiales</taxon>
        <taxon>Wallemiaceae</taxon>
        <taxon>Wallemia</taxon>
    </lineage>
</organism>
<comment type="subcellular location">
    <subcellularLocation>
        <location evidence="1">Membrane</location>
    </subcellularLocation>
</comment>
<feature type="transmembrane region" description="Helical" evidence="7">
    <location>
        <begin position="142"/>
        <end position="165"/>
    </location>
</feature>
<evidence type="ECO:0000256" key="7">
    <source>
        <dbReference type="SAM" id="Phobius"/>
    </source>
</evidence>
<keyword evidence="4 7" id="KW-1133">Transmembrane helix</keyword>
<accession>A0A4T0NXL2</accession>
<evidence type="ECO:0000256" key="6">
    <source>
        <dbReference type="SAM" id="MobiDB-lite"/>
    </source>
</evidence>
<comment type="similarity">
    <text evidence="2">Belongs to the UPF0057 (PMP3) family.</text>
</comment>
<dbReference type="InterPro" id="IPR013963">
    <property type="entry name" value="DASH_Dad2"/>
</dbReference>
<feature type="region of interest" description="Disordered" evidence="6">
    <location>
        <begin position="1"/>
        <end position="20"/>
    </location>
</feature>
<feature type="transmembrane region" description="Helical" evidence="7">
    <location>
        <begin position="118"/>
        <end position="136"/>
    </location>
</feature>
<dbReference type="GO" id="GO:0072686">
    <property type="term" value="C:mitotic spindle"/>
    <property type="evidence" value="ECO:0007669"/>
    <property type="project" value="InterPro"/>
</dbReference>
<dbReference type="PANTHER" id="PTHR21659">
    <property type="entry name" value="HYDROPHOBIC PROTEIN RCI2 LOW TEMPERATURE AND SALT RESPONSIVE PROTEIN LTI6 -RELATED"/>
    <property type="match status" value="1"/>
</dbReference>
<proteinExistence type="inferred from homology"/>
<dbReference type="PROSITE" id="PS01309">
    <property type="entry name" value="UPF0057"/>
    <property type="match status" value="1"/>
</dbReference>
<dbReference type="GO" id="GO:0000278">
    <property type="term" value="P:mitotic cell cycle"/>
    <property type="evidence" value="ECO:0007669"/>
    <property type="project" value="InterPro"/>
</dbReference>
<feature type="region of interest" description="Disordered" evidence="6">
    <location>
        <begin position="88"/>
        <end position="110"/>
    </location>
</feature>
<dbReference type="Pfam" id="PF01679">
    <property type="entry name" value="Pmp3"/>
    <property type="match status" value="1"/>
</dbReference>
<evidence type="ECO:0000256" key="1">
    <source>
        <dbReference type="ARBA" id="ARBA00004370"/>
    </source>
</evidence>
<evidence type="ECO:0000256" key="4">
    <source>
        <dbReference type="ARBA" id="ARBA00022989"/>
    </source>
</evidence>
<sequence length="210" mass="22474">MQKRSSIHPSVSRPSVAGPPISSILPAKALELHGLEQVKGATSQLLERVEGLAEEAHTLAEGGEAVGKVLGVWEELFSVIRLMGSITNQQSEQNPENGADGTAEQDSDSPTEKLSTDILLMVVTILFPPAAVAFISGCSCDLLINIGLSLLGYLPGHIHAFWLIFKRMAAEEKYGYKGFRYLGSGKYESIDGLTTEPHQPPPAYGATDNA</sequence>
<evidence type="ECO:0000313" key="9">
    <source>
        <dbReference type="Proteomes" id="UP000307169"/>
    </source>
</evidence>
<dbReference type="InterPro" id="IPR000612">
    <property type="entry name" value="PMP3"/>
</dbReference>
<evidence type="ECO:0000256" key="5">
    <source>
        <dbReference type="ARBA" id="ARBA00023136"/>
    </source>
</evidence>
<dbReference type="Proteomes" id="UP000307169">
    <property type="component" value="Unassembled WGS sequence"/>
</dbReference>
<evidence type="ECO:0000256" key="2">
    <source>
        <dbReference type="ARBA" id="ARBA00009530"/>
    </source>
</evidence>
<dbReference type="Pfam" id="PF08654">
    <property type="entry name" value="DASH_Dad2"/>
    <property type="match status" value="1"/>
</dbReference>
<dbReference type="PANTHER" id="PTHR21659:SF40">
    <property type="entry name" value="PHOSPHATIDYLSERINE DECARBOXYLASE"/>
    <property type="match status" value="1"/>
</dbReference>
<name>A0A4T0NXL2_9BASI</name>
<dbReference type="GO" id="GO:0016020">
    <property type="term" value="C:membrane"/>
    <property type="evidence" value="ECO:0007669"/>
    <property type="project" value="UniProtKB-SubCell"/>
</dbReference>
<feature type="region of interest" description="Disordered" evidence="6">
    <location>
        <begin position="191"/>
        <end position="210"/>
    </location>
</feature>
<evidence type="ECO:0000256" key="3">
    <source>
        <dbReference type="ARBA" id="ARBA00022692"/>
    </source>
</evidence>
<reference evidence="8 9" key="1">
    <citation type="submission" date="2019-03" db="EMBL/GenBank/DDBJ databases">
        <title>Sequencing 25 genomes of Wallemia mellicola.</title>
        <authorList>
            <person name="Gostincar C."/>
        </authorList>
    </citation>
    <scope>NUCLEOTIDE SEQUENCE [LARGE SCALE GENOMIC DNA]</scope>
    <source>
        <strain evidence="8 9">EXF-1262</strain>
    </source>
</reference>
<dbReference type="AlphaFoldDB" id="A0A4T0NXL2"/>
<comment type="caution">
    <text evidence="8">The sequence shown here is derived from an EMBL/GenBank/DDBJ whole genome shotgun (WGS) entry which is preliminary data.</text>
</comment>
<keyword evidence="3 7" id="KW-0812">Transmembrane</keyword>